<keyword evidence="1 5" id="KW-0479">Metal-binding</keyword>
<keyword evidence="3 5" id="KW-0862">Zinc</keyword>
<dbReference type="EMBL" id="CP136895">
    <property type="protein sequence ID" value="WOL10071.1"/>
    <property type="molecule type" value="Genomic_DNA"/>
</dbReference>
<dbReference type="PANTHER" id="PTHR46695">
    <property type="entry name" value="ZINC FINGER CCCH DOMAIN-CONTAINING PROTEIN 44-RELATED"/>
    <property type="match status" value="1"/>
</dbReference>
<dbReference type="InterPro" id="IPR003121">
    <property type="entry name" value="SWIB_MDM2_domain"/>
</dbReference>
<dbReference type="Gene3D" id="3.30.40.10">
    <property type="entry name" value="Zinc/RING finger domain, C3HC4 (zinc finger)"/>
    <property type="match status" value="1"/>
</dbReference>
<evidence type="ECO:0000256" key="2">
    <source>
        <dbReference type="ARBA" id="ARBA00022771"/>
    </source>
</evidence>
<feature type="domain" description="DM2" evidence="10">
    <location>
        <begin position="410"/>
        <end position="493"/>
    </location>
</feature>
<feature type="zinc finger region" description="C3H1-type" evidence="5">
    <location>
        <begin position="1641"/>
        <end position="1666"/>
    </location>
</feature>
<feature type="compositionally biased region" description="Basic residues" evidence="6">
    <location>
        <begin position="368"/>
        <end position="378"/>
    </location>
</feature>
<dbReference type="Pfam" id="PF02201">
    <property type="entry name" value="SWIB"/>
    <property type="match status" value="1"/>
</dbReference>
<dbReference type="InterPro" id="IPR058668">
    <property type="entry name" value="NERD_dom"/>
</dbReference>
<dbReference type="InterPro" id="IPR001965">
    <property type="entry name" value="Znf_PHD"/>
</dbReference>
<dbReference type="Gene3D" id="3.30.1490.40">
    <property type="match status" value="1"/>
</dbReference>
<dbReference type="PROSITE" id="PS51925">
    <property type="entry name" value="SWIB_MDM2"/>
    <property type="match status" value="1"/>
</dbReference>
<proteinExistence type="predicted"/>
<dbReference type="SMART" id="SM00151">
    <property type="entry name" value="SWIB"/>
    <property type="match status" value="1"/>
</dbReference>
<feature type="region of interest" description="Disordered" evidence="6">
    <location>
        <begin position="1"/>
        <end position="39"/>
    </location>
</feature>
<dbReference type="InterPro" id="IPR036855">
    <property type="entry name" value="Znf_CCCH_sf"/>
</dbReference>
<dbReference type="CDD" id="cd10567">
    <property type="entry name" value="SWIB-MDM2_like"/>
    <property type="match status" value="1"/>
</dbReference>
<dbReference type="CDD" id="cd15568">
    <property type="entry name" value="PHD5_NSD"/>
    <property type="match status" value="1"/>
</dbReference>
<dbReference type="Pfam" id="PF25980">
    <property type="entry name" value="NERD_plant"/>
    <property type="match status" value="1"/>
</dbReference>
<dbReference type="FunFam" id="3.30.40.10:FF:000303">
    <property type="entry name" value="Zinc finger CCCH domain-containing protein 19"/>
    <property type="match status" value="1"/>
</dbReference>
<gene>
    <name evidence="11" type="ORF">Cni_G18825</name>
</gene>
<name>A0AAQ3QER4_9LILI</name>
<protein>
    <recommendedName>
        <fullName evidence="13">Zinc finger CCCH domain-containing protein 44</fullName>
    </recommendedName>
</protein>
<feature type="region of interest" description="Disordered" evidence="6">
    <location>
        <begin position="1084"/>
        <end position="1168"/>
    </location>
</feature>
<dbReference type="Pfam" id="PF03126">
    <property type="entry name" value="Plus-3"/>
    <property type="match status" value="1"/>
</dbReference>
<dbReference type="SUPFAM" id="SSF55277">
    <property type="entry name" value="GYF domain"/>
    <property type="match status" value="1"/>
</dbReference>
<evidence type="ECO:0000256" key="4">
    <source>
        <dbReference type="ARBA" id="ARBA00023125"/>
    </source>
</evidence>
<feature type="domain" description="Plus3" evidence="9">
    <location>
        <begin position="554"/>
        <end position="686"/>
    </location>
</feature>
<dbReference type="InterPro" id="IPR004343">
    <property type="entry name" value="Plus-3_dom"/>
</dbReference>
<dbReference type="InterPro" id="IPR019835">
    <property type="entry name" value="SWIB_domain"/>
</dbReference>
<feature type="domain" description="GYF" evidence="8">
    <location>
        <begin position="899"/>
        <end position="953"/>
    </location>
</feature>
<dbReference type="SUPFAM" id="SSF57903">
    <property type="entry name" value="FYVE/PHD zinc finger"/>
    <property type="match status" value="1"/>
</dbReference>
<dbReference type="PROSITE" id="PS50829">
    <property type="entry name" value="GYF"/>
    <property type="match status" value="1"/>
</dbReference>
<accession>A0AAQ3QER4</accession>
<feature type="region of interest" description="Disordered" evidence="6">
    <location>
        <begin position="346"/>
        <end position="383"/>
    </location>
</feature>
<feature type="compositionally biased region" description="Polar residues" evidence="6">
    <location>
        <begin position="1117"/>
        <end position="1151"/>
    </location>
</feature>
<dbReference type="Proteomes" id="UP001327560">
    <property type="component" value="Chromosome 6"/>
</dbReference>
<evidence type="ECO:0000313" key="11">
    <source>
        <dbReference type="EMBL" id="WOL10071.1"/>
    </source>
</evidence>
<dbReference type="GO" id="GO:0003677">
    <property type="term" value="F:DNA binding"/>
    <property type="evidence" value="ECO:0007669"/>
    <property type="project" value="UniProtKB-KW"/>
</dbReference>
<dbReference type="PANTHER" id="PTHR46695:SF4">
    <property type="entry name" value="ZINC FINGER CCCH DOMAIN-CONTAINING PROTEIN 44"/>
    <property type="match status" value="1"/>
</dbReference>
<dbReference type="InterPro" id="IPR035445">
    <property type="entry name" value="GYF-like_dom_sf"/>
</dbReference>
<dbReference type="PROSITE" id="PS51360">
    <property type="entry name" value="PLUS3"/>
    <property type="match status" value="1"/>
</dbReference>
<dbReference type="InterPro" id="IPR036885">
    <property type="entry name" value="SWIB_MDM2_dom_sf"/>
</dbReference>
<keyword evidence="2 5" id="KW-0863">Zinc-finger</keyword>
<dbReference type="Gene3D" id="3.90.70.200">
    <property type="entry name" value="Plus-3 domain"/>
    <property type="match status" value="1"/>
</dbReference>
<dbReference type="SMART" id="SM00719">
    <property type="entry name" value="Plus3"/>
    <property type="match status" value="1"/>
</dbReference>
<evidence type="ECO:0000259" key="10">
    <source>
        <dbReference type="PROSITE" id="PS51925"/>
    </source>
</evidence>
<dbReference type="CDD" id="cd00072">
    <property type="entry name" value="GYF"/>
    <property type="match status" value="1"/>
</dbReference>
<evidence type="ECO:0000256" key="3">
    <source>
        <dbReference type="ARBA" id="ARBA00022833"/>
    </source>
</evidence>
<dbReference type="GO" id="GO:0008270">
    <property type="term" value="F:zinc ion binding"/>
    <property type="evidence" value="ECO:0007669"/>
    <property type="project" value="UniProtKB-KW"/>
</dbReference>
<evidence type="ECO:0000259" key="7">
    <source>
        <dbReference type="PROSITE" id="PS50103"/>
    </source>
</evidence>
<dbReference type="SUPFAM" id="SSF90229">
    <property type="entry name" value="CCCH zinc finger"/>
    <property type="match status" value="1"/>
</dbReference>
<dbReference type="InterPro" id="IPR000571">
    <property type="entry name" value="Znf_CCCH"/>
</dbReference>
<evidence type="ECO:0000256" key="6">
    <source>
        <dbReference type="SAM" id="MobiDB-lite"/>
    </source>
</evidence>
<dbReference type="SMART" id="SM00249">
    <property type="entry name" value="PHD"/>
    <property type="match status" value="1"/>
</dbReference>
<evidence type="ECO:0008006" key="13">
    <source>
        <dbReference type="Google" id="ProtNLM"/>
    </source>
</evidence>
<evidence type="ECO:0000259" key="8">
    <source>
        <dbReference type="PROSITE" id="PS50829"/>
    </source>
</evidence>
<reference evidence="11 12" key="1">
    <citation type="submission" date="2023-10" db="EMBL/GenBank/DDBJ databases">
        <title>Chromosome-scale genome assembly provides insights into flower coloration mechanisms of Canna indica.</title>
        <authorList>
            <person name="Li C."/>
        </authorList>
    </citation>
    <scope>NUCLEOTIDE SEQUENCE [LARGE SCALE GENOMIC DNA]</scope>
    <source>
        <tissue evidence="11">Flower</tissue>
    </source>
</reference>
<evidence type="ECO:0000256" key="1">
    <source>
        <dbReference type="ARBA" id="ARBA00022723"/>
    </source>
</evidence>
<dbReference type="InterPro" id="IPR003169">
    <property type="entry name" value="GYF"/>
</dbReference>
<dbReference type="Pfam" id="PF02213">
    <property type="entry name" value="GYF"/>
    <property type="match status" value="1"/>
</dbReference>
<feature type="region of interest" description="Disordered" evidence="6">
    <location>
        <begin position="140"/>
        <end position="174"/>
    </location>
</feature>
<dbReference type="InterPro" id="IPR036128">
    <property type="entry name" value="Plus3-like_sf"/>
</dbReference>
<evidence type="ECO:0000313" key="12">
    <source>
        <dbReference type="Proteomes" id="UP001327560"/>
    </source>
</evidence>
<feature type="region of interest" description="Disordered" evidence="6">
    <location>
        <begin position="1602"/>
        <end position="1642"/>
    </location>
</feature>
<feature type="domain" description="C3H1-type" evidence="7">
    <location>
        <begin position="1641"/>
        <end position="1666"/>
    </location>
</feature>
<dbReference type="InterPro" id="IPR011011">
    <property type="entry name" value="Znf_FYVE_PHD"/>
</dbReference>
<feature type="compositionally biased region" description="Polar residues" evidence="6">
    <location>
        <begin position="1094"/>
        <end position="1105"/>
    </location>
</feature>
<evidence type="ECO:0000256" key="5">
    <source>
        <dbReference type="PROSITE-ProRule" id="PRU00723"/>
    </source>
</evidence>
<dbReference type="InterPro" id="IPR013083">
    <property type="entry name" value="Znf_RING/FYVE/PHD"/>
</dbReference>
<keyword evidence="4" id="KW-0238">DNA-binding</keyword>
<dbReference type="PROSITE" id="PS50103">
    <property type="entry name" value="ZF_C3H1"/>
    <property type="match status" value="1"/>
</dbReference>
<keyword evidence="12" id="KW-1185">Reference proteome</keyword>
<organism evidence="11 12">
    <name type="scientific">Canna indica</name>
    <name type="common">Indian-shot</name>
    <dbReference type="NCBI Taxonomy" id="4628"/>
    <lineage>
        <taxon>Eukaryota</taxon>
        <taxon>Viridiplantae</taxon>
        <taxon>Streptophyta</taxon>
        <taxon>Embryophyta</taxon>
        <taxon>Tracheophyta</taxon>
        <taxon>Spermatophyta</taxon>
        <taxon>Magnoliopsida</taxon>
        <taxon>Liliopsida</taxon>
        <taxon>Zingiberales</taxon>
        <taxon>Cannaceae</taxon>
        <taxon>Canna</taxon>
    </lineage>
</organism>
<dbReference type="SUPFAM" id="SSF47592">
    <property type="entry name" value="SWIB/MDM2 domain"/>
    <property type="match status" value="1"/>
</dbReference>
<dbReference type="Gene3D" id="1.10.245.10">
    <property type="entry name" value="SWIB/MDM2 domain"/>
    <property type="match status" value="1"/>
</dbReference>
<feature type="region of interest" description="Disordered" evidence="6">
    <location>
        <begin position="1284"/>
        <end position="1324"/>
    </location>
</feature>
<sequence length="1666" mass="182603">MDPDLGDPSAAFDPLPVNHSAEEQPLLPPHDDGEDPAVVGTYDIEDPQLLGSLFDHAPAFEPRYDVTAGEEALPMSVEEEVNLRGSQTAHPPGVEPSFDAATGKEALSVNIDAAVDLNDSQIADPPAFRSSEPACDYTAGEEALPVSTETAAPAPLKRKRGRPPKSQGVARKAPVPKKKEEEEVCFICFDGGNLVVCDRRGCPKVYHPACINRDEAFFRSRSRWNCGWHICSICQKASTYMCCTCTYSLCKNCIREATFFCVRDSKGFCETCYKTIMLIESDGQANEEKARIDFDDRSSWEYLFKVYWVTLKGKLSLTLDELNNAKNPWKGSGTLVYNEETSDELYDANDDQEASSDSSSIHHEGSKCSKKRVGRHSGKSADGEHLSKGVVFVDSEKQKSLSEDCGWASSSEDCRWASPELLEFVAHMKNGDNSVLSQFDVQALLLEYIKINSLRDRRRKSQIVCDARLRNLFGKARVGHFEMLKLLESHFLIKETPQIGTDDNQGGILDSDHGQMDDEEYNNLTSAIGSDKRRKTRKRVGERELMSNLDDYAAIDAHNINLIYLRRNLAEGLIDDDSFCEKVIGSFVRIRIPGAGQKSEMYRLVQVVGTQVVSEKYKVGKKSTDIALEILNLNKKESLTIDAISNQEFTEDECRRLRQSIKCGLISRLTVGDLLEKAKVLQEVRVGDWLESEKLRLSHLRDRASDMGRRKELRECIEKLQILGTPEERQRRINEVPEIHADPHMDPNYESPDEADDKKEVLACMHADNFIRSRESLSHRRGKKLLSPGAGSVSNHQWNGMAKSSSTSWSSIIEGAGDKMEELVSLGDRTKELSRNEKIVGWINNSETPKAHMNAIKPDTNVWKGNQLVNRAEQPYGIAPENMISSSGVRVPSNSSENDKVWNYQDPSGTIQGPFSIIQLRKWSSTKYFPPDLRIWLTSQKQEESMLLTDVLAKFQMDSQQQESQLTNFKQPSTFTGAAANAGHNWDIGWRENSNPTLVSVKQNDIAISTAGYNVSNIDRQVRQSSNYTEPNTELITRDGRIGVSTTVWESSKDTNVWHGQGGPRFSAPYSGYTSLAYQVTGTQTENAERWRGSQEQGSSWSSVRSGPLMPRAQGYEDQNPSWSPTSQQSHQLPLQYQKVQPAHSSRSQWANDAYGPPTPTPQPSSIDWGTNQSHVTAPLPVINPAQSVHHDRQAIPSAELHKSGTALMNSGGGWGSNSNSNALQSSASNNWVAGSATLVAAGDAAQNFVKVDNLDDSSWTNQQKKPSEYNSTVSSGSFMKKSQFFGSSCPSPTPSSEEEDGAPSQMNEPDPGENWKKPCGTADTESQIEKLVFHSHETGDSHHSPAATDKKQLGNVSSSIMPAVKPDVLVIDSVQNLDALPGSKLAPELNGAQHDPDSSRTRFGQAQTEIRECFPGPTDVFKAAKSNGWSLPSTMPASVMAENAADRSWVTTTLQSSNIGRAAHCTEGSGKADQANASKIGAIDQGSASLAWGTTQGTITETGWIMPTQTNTNANTGWATSAQGNGIADSSSGWGAPPPSNFGWETTIKASSGAGSGWGVGYTNQNDNNNTGWGTTVGNKNATWSSTAGCYDASDPQKTLGGYGYNESSEPRHGGGDNPQSRAFFGGVRGGGSSRPFRGQGQRGVCKFYESGHCKKGASCNYLHP</sequence>
<dbReference type="SUPFAM" id="SSF159042">
    <property type="entry name" value="Plus3-like"/>
    <property type="match status" value="1"/>
</dbReference>
<dbReference type="SMART" id="SM00444">
    <property type="entry name" value="GYF"/>
    <property type="match status" value="1"/>
</dbReference>
<evidence type="ECO:0000259" key="9">
    <source>
        <dbReference type="PROSITE" id="PS51360"/>
    </source>
</evidence>